<dbReference type="Proteomes" id="UP000253551">
    <property type="component" value="Unassembled WGS sequence"/>
</dbReference>
<evidence type="ECO:0000313" key="2">
    <source>
        <dbReference type="Proteomes" id="UP000253551"/>
    </source>
</evidence>
<dbReference type="SUPFAM" id="SSF52540">
    <property type="entry name" value="P-loop containing nucleoside triphosphate hydrolases"/>
    <property type="match status" value="1"/>
</dbReference>
<evidence type="ECO:0008006" key="3">
    <source>
        <dbReference type="Google" id="ProtNLM"/>
    </source>
</evidence>
<sequence length="193" mass="22321">MPFLINFISDIKHQSLLEYSAQVENQAFDLPVCISAINTSVEACQEIKKGVSPGDAIELVGASEAAKTWIMTQLAKYTLEKTHSHVLYIDLDGHFLMKQAEPRFHLFQPTSDRLQAFISSLDTWFEKNIHCHVLWVFVDGRYHFMTQLRELQQKWAFVLMTTTSLMADYKFQVNHDPLSIQLVWPMQLDVMLV</sequence>
<dbReference type="EMBL" id="PJQM01002224">
    <property type="protein sequence ID" value="RCH97102.1"/>
    <property type="molecule type" value="Genomic_DNA"/>
</dbReference>
<reference evidence="1 2" key="1">
    <citation type="journal article" date="2018" name="G3 (Bethesda)">
        <title>Phylogenetic and Phylogenomic Definition of Rhizopus Species.</title>
        <authorList>
            <person name="Gryganskyi A.P."/>
            <person name="Golan J."/>
            <person name="Dolatabadi S."/>
            <person name="Mondo S."/>
            <person name="Robb S."/>
            <person name="Idnurm A."/>
            <person name="Muszewska A."/>
            <person name="Steczkiewicz K."/>
            <person name="Masonjones S."/>
            <person name="Liao H.L."/>
            <person name="Gajdeczka M.T."/>
            <person name="Anike F."/>
            <person name="Vuek A."/>
            <person name="Anishchenko I.M."/>
            <person name="Voigt K."/>
            <person name="de Hoog G.S."/>
            <person name="Smith M.E."/>
            <person name="Heitman J."/>
            <person name="Vilgalys R."/>
            <person name="Stajich J.E."/>
        </authorList>
    </citation>
    <scope>NUCLEOTIDE SEQUENCE [LARGE SCALE GENOMIC DNA]</scope>
    <source>
        <strain evidence="1 2">LSU 92-RS-03</strain>
    </source>
</reference>
<dbReference type="AlphaFoldDB" id="A0A367K4B3"/>
<keyword evidence="2" id="KW-1185">Reference proteome</keyword>
<evidence type="ECO:0000313" key="1">
    <source>
        <dbReference type="EMBL" id="RCH97102.1"/>
    </source>
</evidence>
<accession>A0A367K4B3</accession>
<dbReference type="OrthoDB" id="2285377at2759"/>
<organism evidence="1 2">
    <name type="scientific">Rhizopus stolonifer</name>
    <name type="common">Rhizopus nigricans</name>
    <dbReference type="NCBI Taxonomy" id="4846"/>
    <lineage>
        <taxon>Eukaryota</taxon>
        <taxon>Fungi</taxon>
        <taxon>Fungi incertae sedis</taxon>
        <taxon>Mucoromycota</taxon>
        <taxon>Mucoromycotina</taxon>
        <taxon>Mucoromycetes</taxon>
        <taxon>Mucorales</taxon>
        <taxon>Mucorineae</taxon>
        <taxon>Rhizopodaceae</taxon>
        <taxon>Rhizopus</taxon>
    </lineage>
</organism>
<gene>
    <name evidence="1" type="ORF">CU098_007151</name>
</gene>
<dbReference type="InterPro" id="IPR027417">
    <property type="entry name" value="P-loop_NTPase"/>
</dbReference>
<protein>
    <recommendedName>
        <fullName evidence="3">DNA recombination and repair protein Rad51-like C-terminal domain-containing protein</fullName>
    </recommendedName>
</protein>
<comment type="caution">
    <text evidence="1">The sequence shown here is derived from an EMBL/GenBank/DDBJ whole genome shotgun (WGS) entry which is preliminary data.</text>
</comment>
<name>A0A367K4B3_RHIST</name>
<proteinExistence type="predicted"/>
<dbReference type="Gene3D" id="3.40.50.300">
    <property type="entry name" value="P-loop containing nucleotide triphosphate hydrolases"/>
    <property type="match status" value="1"/>
</dbReference>